<dbReference type="PANTHER" id="PTHR42743">
    <property type="entry name" value="AMINO-ACID AMINOTRANSFERASE"/>
    <property type="match status" value="1"/>
</dbReference>
<keyword evidence="13" id="KW-0808">Transferase</keyword>
<evidence type="ECO:0000256" key="4">
    <source>
        <dbReference type="ARBA" id="ARBA00005072"/>
    </source>
</evidence>
<dbReference type="GO" id="GO:0004084">
    <property type="term" value="F:branched-chain-amino-acid transaminase activity"/>
    <property type="evidence" value="ECO:0007669"/>
    <property type="project" value="UniProtKB-EC"/>
</dbReference>
<dbReference type="RefSeq" id="WP_317833573.1">
    <property type="nucleotide sequence ID" value="NZ_CP136920.1"/>
</dbReference>
<evidence type="ECO:0000256" key="5">
    <source>
        <dbReference type="ARBA" id="ARBA00009320"/>
    </source>
</evidence>
<dbReference type="PANTHER" id="PTHR42743:SF11">
    <property type="entry name" value="AMINODEOXYCHORISMATE LYASE"/>
    <property type="match status" value="1"/>
</dbReference>
<evidence type="ECO:0000313" key="14">
    <source>
        <dbReference type="Proteomes" id="UP001304300"/>
    </source>
</evidence>
<dbReference type="Proteomes" id="UP001304300">
    <property type="component" value="Chromosome"/>
</dbReference>
<dbReference type="EMBL" id="CP136920">
    <property type="protein sequence ID" value="WOO41161.1"/>
    <property type="molecule type" value="Genomic_DNA"/>
</dbReference>
<dbReference type="InterPro" id="IPR043132">
    <property type="entry name" value="BCAT-like_C"/>
</dbReference>
<evidence type="ECO:0000256" key="11">
    <source>
        <dbReference type="RuleBase" id="RU004106"/>
    </source>
</evidence>
<evidence type="ECO:0000256" key="8">
    <source>
        <dbReference type="ARBA" id="ARBA00048212"/>
    </source>
</evidence>
<comment type="cofactor">
    <cofactor evidence="1 12">
        <name>pyridoxal 5'-phosphate</name>
        <dbReference type="ChEBI" id="CHEBI:597326"/>
    </cofactor>
</comment>
<dbReference type="Gene3D" id="3.20.10.10">
    <property type="entry name" value="D-amino Acid Aminotransferase, subunit A, domain 2"/>
    <property type="match status" value="1"/>
</dbReference>
<protein>
    <recommendedName>
        <fullName evidence="6">branched-chain-amino-acid transaminase</fullName>
        <ecNumber evidence="6">2.6.1.42</ecNumber>
    </recommendedName>
</protein>
<dbReference type="Gene3D" id="3.30.470.10">
    <property type="match status" value="1"/>
</dbReference>
<dbReference type="InterPro" id="IPR043131">
    <property type="entry name" value="BCAT-like_N"/>
</dbReference>
<comment type="catalytic activity">
    <reaction evidence="9">
        <text>L-isoleucine + 2-oxoglutarate = (S)-3-methyl-2-oxopentanoate + L-glutamate</text>
        <dbReference type="Rhea" id="RHEA:24801"/>
        <dbReference type="ChEBI" id="CHEBI:16810"/>
        <dbReference type="ChEBI" id="CHEBI:29985"/>
        <dbReference type="ChEBI" id="CHEBI:35146"/>
        <dbReference type="ChEBI" id="CHEBI:58045"/>
        <dbReference type="EC" id="2.6.1.42"/>
    </reaction>
</comment>
<evidence type="ECO:0000313" key="13">
    <source>
        <dbReference type="EMBL" id="WOO41161.1"/>
    </source>
</evidence>
<evidence type="ECO:0000256" key="2">
    <source>
        <dbReference type="ARBA" id="ARBA00004824"/>
    </source>
</evidence>
<dbReference type="GO" id="GO:0008652">
    <property type="term" value="P:amino acid biosynthetic process"/>
    <property type="evidence" value="ECO:0007669"/>
    <property type="project" value="UniProtKB-ARBA"/>
</dbReference>
<comment type="pathway">
    <text evidence="4">Amino-acid biosynthesis; L-leucine biosynthesis; L-leucine from 3-methyl-2-oxobutanoate: step 4/4.</text>
</comment>
<keyword evidence="7 12" id="KW-0663">Pyridoxal phosphate</keyword>
<comment type="similarity">
    <text evidence="5 11">Belongs to the class-IV pyridoxal-phosphate-dependent aminotransferase family.</text>
</comment>
<dbReference type="InterPro" id="IPR001544">
    <property type="entry name" value="Aminotrans_IV"/>
</dbReference>
<dbReference type="GO" id="GO:0046394">
    <property type="term" value="P:carboxylic acid biosynthetic process"/>
    <property type="evidence" value="ECO:0007669"/>
    <property type="project" value="UniProtKB-ARBA"/>
</dbReference>
<comment type="pathway">
    <text evidence="2">Amino-acid biosynthesis; L-isoleucine biosynthesis; L-isoleucine from 2-oxobutanoate: step 4/4.</text>
</comment>
<reference evidence="13 14" key="1">
    <citation type="submission" date="2023-10" db="EMBL/GenBank/DDBJ databases">
        <title>Rubellicoccus peritrichatus gen. nov., sp. nov., isolated from an algae of coral reef tank.</title>
        <authorList>
            <person name="Luo J."/>
        </authorList>
    </citation>
    <scope>NUCLEOTIDE SEQUENCE [LARGE SCALE GENOMIC DNA]</scope>
    <source>
        <strain evidence="13 14">CR14</strain>
    </source>
</reference>
<dbReference type="InterPro" id="IPR036038">
    <property type="entry name" value="Aminotransferase-like"/>
</dbReference>
<evidence type="ECO:0000256" key="1">
    <source>
        <dbReference type="ARBA" id="ARBA00001933"/>
    </source>
</evidence>
<evidence type="ECO:0000256" key="9">
    <source>
        <dbReference type="ARBA" id="ARBA00048798"/>
    </source>
</evidence>
<keyword evidence="13" id="KW-0032">Aminotransferase</keyword>
<evidence type="ECO:0000256" key="7">
    <source>
        <dbReference type="ARBA" id="ARBA00022898"/>
    </source>
</evidence>
<dbReference type="SUPFAM" id="SSF56752">
    <property type="entry name" value="D-aminoacid aminotransferase-like PLP-dependent enzymes"/>
    <property type="match status" value="1"/>
</dbReference>
<dbReference type="AlphaFoldDB" id="A0AAQ3QTB8"/>
<proteinExistence type="inferred from homology"/>
<dbReference type="InterPro" id="IPR018300">
    <property type="entry name" value="Aminotrans_IV_CS"/>
</dbReference>
<dbReference type="PROSITE" id="PS00770">
    <property type="entry name" value="AA_TRANSFER_CLASS_4"/>
    <property type="match status" value="1"/>
</dbReference>
<comment type="catalytic activity">
    <reaction evidence="10">
        <text>L-leucine + 2-oxoglutarate = 4-methyl-2-oxopentanoate + L-glutamate</text>
        <dbReference type="Rhea" id="RHEA:18321"/>
        <dbReference type="ChEBI" id="CHEBI:16810"/>
        <dbReference type="ChEBI" id="CHEBI:17865"/>
        <dbReference type="ChEBI" id="CHEBI:29985"/>
        <dbReference type="ChEBI" id="CHEBI:57427"/>
        <dbReference type="EC" id="2.6.1.42"/>
    </reaction>
</comment>
<dbReference type="KEGG" id="puo:RZN69_21280"/>
<accession>A0AAQ3QTB8</accession>
<comment type="pathway">
    <text evidence="3">Amino-acid biosynthesis; L-valine biosynthesis; L-valine from pyruvate: step 4/4.</text>
</comment>
<gene>
    <name evidence="13" type="ORF">RZN69_21280</name>
</gene>
<dbReference type="EC" id="2.6.1.42" evidence="6"/>
<organism evidence="13 14">
    <name type="scientific">Rubellicoccus peritrichatus</name>
    <dbReference type="NCBI Taxonomy" id="3080537"/>
    <lineage>
        <taxon>Bacteria</taxon>
        <taxon>Pseudomonadati</taxon>
        <taxon>Verrucomicrobiota</taxon>
        <taxon>Opitutia</taxon>
        <taxon>Puniceicoccales</taxon>
        <taxon>Cerasicoccaceae</taxon>
        <taxon>Rubellicoccus</taxon>
    </lineage>
</organism>
<dbReference type="Pfam" id="PF01063">
    <property type="entry name" value="Aminotran_4"/>
    <property type="match status" value="1"/>
</dbReference>
<name>A0AAQ3QTB8_9BACT</name>
<dbReference type="CDD" id="cd00449">
    <property type="entry name" value="PLPDE_IV"/>
    <property type="match status" value="1"/>
</dbReference>
<dbReference type="InterPro" id="IPR050571">
    <property type="entry name" value="Class-IV_PLP-Dep_Aminotrnsfr"/>
</dbReference>
<comment type="catalytic activity">
    <reaction evidence="8">
        <text>L-valine + 2-oxoglutarate = 3-methyl-2-oxobutanoate + L-glutamate</text>
        <dbReference type="Rhea" id="RHEA:24813"/>
        <dbReference type="ChEBI" id="CHEBI:11851"/>
        <dbReference type="ChEBI" id="CHEBI:16810"/>
        <dbReference type="ChEBI" id="CHEBI:29985"/>
        <dbReference type="ChEBI" id="CHEBI:57762"/>
        <dbReference type="EC" id="2.6.1.42"/>
    </reaction>
</comment>
<evidence type="ECO:0000256" key="12">
    <source>
        <dbReference type="RuleBase" id="RU004516"/>
    </source>
</evidence>
<evidence type="ECO:0000256" key="6">
    <source>
        <dbReference type="ARBA" id="ARBA00013053"/>
    </source>
</evidence>
<keyword evidence="14" id="KW-1185">Reference proteome</keyword>
<dbReference type="FunFam" id="3.20.10.10:FF:000002">
    <property type="entry name" value="D-alanine aminotransferase"/>
    <property type="match status" value="1"/>
</dbReference>
<evidence type="ECO:0000256" key="3">
    <source>
        <dbReference type="ARBA" id="ARBA00004931"/>
    </source>
</evidence>
<sequence>MSNITIIQSGEAVSLDPTGSGFAHGCGVFETMKLADGQLCFWEAHWARLSYSAETLGLTHDCTIDRMQEALSELVRKDSIREGTLKISLLQDGTDTRFVIYARPTTQAPDSVRLRLDKTNPLNAESALAGHKTHNYMESMLLLKSCRASGYFDVIRLNTSGFLAETTISNFFFIKNDQLYTPALHTGILPGIIREEVIKLTKQLSITVKTGDIPVEEIEGANAFFLTNSSVGILPVDQIDGDGIQFKADSTQHPVVEKLSLILAQSEQENSQILI</sequence>
<evidence type="ECO:0000256" key="10">
    <source>
        <dbReference type="ARBA" id="ARBA00049229"/>
    </source>
</evidence>